<accession>F3PU33</accession>
<sequence length="41" mass="4556">MTAKPAKTLLFITIKRISLSSGIPYSHPLSSHARTCRMPFP</sequence>
<comment type="caution">
    <text evidence="1">The sequence shown here is derived from an EMBL/GenBank/DDBJ whole genome shotgun (WGS) entry which is preliminary data.</text>
</comment>
<protein>
    <submittedName>
        <fullName evidence="1">Uncharacterized protein</fullName>
    </submittedName>
</protein>
<gene>
    <name evidence="1" type="ORF">HMPREF9446_02253</name>
</gene>
<reference evidence="1 2" key="1">
    <citation type="submission" date="2011-02" db="EMBL/GenBank/DDBJ databases">
        <authorList>
            <person name="Weinstock G."/>
            <person name="Sodergren E."/>
            <person name="Clifton S."/>
            <person name="Fulton L."/>
            <person name="Fulton B."/>
            <person name="Courtney L."/>
            <person name="Fronick C."/>
            <person name="Harrison M."/>
            <person name="Strong C."/>
            <person name="Farmer C."/>
            <person name="Delahaunty K."/>
            <person name="Markovic C."/>
            <person name="Hall O."/>
            <person name="Minx P."/>
            <person name="Tomlinson C."/>
            <person name="Mitreva M."/>
            <person name="Hou S."/>
            <person name="Chen J."/>
            <person name="Wollam A."/>
            <person name="Pepin K.H."/>
            <person name="Johnson M."/>
            <person name="Bhonagiri V."/>
            <person name="Zhang X."/>
            <person name="Suruliraj S."/>
            <person name="Warren W."/>
            <person name="Chinwalla A."/>
            <person name="Mardis E.R."/>
            <person name="Wilson R.K."/>
        </authorList>
    </citation>
    <scope>NUCLEOTIDE SEQUENCE [LARGE SCALE GENOMIC DNA]</scope>
    <source>
        <strain evidence="1 2">YIT 12057</strain>
    </source>
</reference>
<dbReference type="Proteomes" id="UP000003416">
    <property type="component" value="Unassembled WGS sequence"/>
</dbReference>
<evidence type="ECO:0000313" key="2">
    <source>
        <dbReference type="Proteomes" id="UP000003416"/>
    </source>
</evidence>
<proteinExistence type="predicted"/>
<dbReference type="HOGENOM" id="CLU_3265653_0_0_10"/>
<dbReference type="EMBL" id="AFBN01000040">
    <property type="protein sequence ID" value="EGF56478.1"/>
    <property type="molecule type" value="Genomic_DNA"/>
</dbReference>
<evidence type="ECO:0000313" key="1">
    <source>
        <dbReference type="EMBL" id="EGF56478.1"/>
    </source>
</evidence>
<dbReference type="AlphaFoldDB" id="F3PU33"/>
<name>F3PU33_9BACE</name>
<keyword evidence="2" id="KW-1185">Reference proteome</keyword>
<organism evidence="1 2">
    <name type="scientific">Bacteroides fluxus YIT 12057</name>
    <dbReference type="NCBI Taxonomy" id="763034"/>
    <lineage>
        <taxon>Bacteria</taxon>
        <taxon>Pseudomonadati</taxon>
        <taxon>Bacteroidota</taxon>
        <taxon>Bacteroidia</taxon>
        <taxon>Bacteroidales</taxon>
        <taxon>Bacteroidaceae</taxon>
        <taxon>Bacteroides</taxon>
    </lineage>
</organism>